<name>A0A8A4TYV2_SULCO</name>
<dbReference type="KEGG" id="scor:J3U87_17660"/>
<dbReference type="Proteomes" id="UP000663929">
    <property type="component" value="Chromosome"/>
</dbReference>
<dbReference type="InterPro" id="IPR036852">
    <property type="entry name" value="Peptidase_S8/S53_dom_sf"/>
</dbReference>
<keyword evidence="4" id="KW-1185">Reference proteome</keyword>
<evidence type="ECO:0000313" key="3">
    <source>
        <dbReference type="EMBL" id="QTD54274.1"/>
    </source>
</evidence>
<dbReference type="Pfam" id="PF00082">
    <property type="entry name" value="Peptidase_S8"/>
    <property type="match status" value="1"/>
</dbReference>
<proteinExistence type="predicted"/>
<dbReference type="EMBL" id="CP071793">
    <property type="protein sequence ID" value="QTD54274.1"/>
    <property type="molecule type" value="Genomic_DNA"/>
</dbReference>
<organism evidence="3 4">
    <name type="scientific">Sulfidibacter corallicola</name>
    <dbReference type="NCBI Taxonomy" id="2818388"/>
    <lineage>
        <taxon>Bacteria</taxon>
        <taxon>Pseudomonadati</taxon>
        <taxon>Acidobacteriota</taxon>
        <taxon>Holophagae</taxon>
        <taxon>Acanthopleuribacterales</taxon>
        <taxon>Acanthopleuribacteraceae</taxon>
        <taxon>Sulfidibacter</taxon>
    </lineage>
</organism>
<dbReference type="InterPro" id="IPR000209">
    <property type="entry name" value="Peptidase_S8/S53_dom"/>
</dbReference>
<dbReference type="SUPFAM" id="SSF52743">
    <property type="entry name" value="Subtilisin-like"/>
    <property type="match status" value="1"/>
</dbReference>
<dbReference type="InterPro" id="IPR028994">
    <property type="entry name" value="Integrin_alpha_N"/>
</dbReference>
<dbReference type="GO" id="GO:0006508">
    <property type="term" value="P:proteolysis"/>
    <property type="evidence" value="ECO:0007669"/>
    <property type="project" value="InterPro"/>
</dbReference>
<gene>
    <name evidence="3" type="ORF">J3U87_17660</name>
</gene>
<dbReference type="GO" id="GO:0004252">
    <property type="term" value="F:serine-type endopeptidase activity"/>
    <property type="evidence" value="ECO:0007669"/>
    <property type="project" value="InterPro"/>
</dbReference>
<dbReference type="RefSeq" id="WP_237384372.1">
    <property type="nucleotide sequence ID" value="NZ_CP071793.1"/>
</dbReference>
<evidence type="ECO:0000259" key="2">
    <source>
        <dbReference type="Pfam" id="PF00082"/>
    </source>
</evidence>
<feature type="region of interest" description="Disordered" evidence="1">
    <location>
        <begin position="1234"/>
        <end position="1288"/>
    </location>
</feature>
<accession>A0A8A4TYV2</accession>
<dbReference type="InterPro" id="IPR018247">
    <property type="entry name" value="EF_Hand_1_Ca_BS"/>
</dbReference>
<protein>
    <recommendedName>
        <fullName evidence="2">Peptidase S8/S53 domain-containing protein</fullName>
    </recommendedName>
</protein>
<feature type="compositionally biased region" description="Polar residues" evidence="1">
    <location>
        <begin position="1273"/>
        <end position="1288"/>
    </location>
</feature>
<evidence type="ECO:0000256" key="1">
    <source>
        <dbReference type="SAM" id="MobiDB-lite"/>
    </source>
</evidence>
<evidence type="ECO:0000313" key="4">
    <source>
        <dbReference type="Proteomes" id="UP000663929"/>
    </source>
</evidence>
<feature type="compositionally biased region" description="Basic and acidic residues" evidence="1">
    <location>
        <begin position="1234"/>
        <end position="1249"/>
    </location>
</feature>
<feature type="domain" description="Peptidase S8/S53" evidence="2">
    <location>
        <begin position="38"/>
        <end position="345"/>
    </location>
</feature>
<dbReference type="Gene3D" id="3.40.50.200">
    <property type="entry name" value="Peptidase S8/S53 domain"/>
    <property type="match status" value="1"/>
</dbReference>
<dbReference type="SUPFAM" id="SSF69318">
    <property type="entry name" value="Integrin alpha N-terminal domain"/>
    <property type="match status" value="1"/>
</dbReference>
<dbReference type="PROSITE" id="PS00018">
    <property type="entry name" value="EF_HAND_1"/>
    <property type="match status" value="1"/>
</dbReference>
<reference evidence="3" key="1">
    <citation type="submission" date="2021-03" db="EMBL/GenBank/DDBJ databases">
        <title>Acanthopleuribacteraceae sp. M133.</title>
        <authorList>
            <person name="Wang G."/>
        </authorList>
    </citation>
    <scope>NUCLEOTIDE SEQUENCE</scope>
    <source>
        <strain evidence="3">M133</strain>
    </source>
</reference>
<sequence>MTDRIDPHFRLAGSPQELYGIRGMGVNRAWRISTGRPDVVIAILDSGIRWEQRADCSLVRKIYVNRGELPLPESGPNVDDERFGGYDVNGDGVFNVVDYWQDSRVRDVNGNGWVDPEDLILTFSDGRDDDDNGYVDDISGWDFFENDNDPRDDVNHGHGTNQARYAASESLRAGEPCPGDAQVPMDGDPGTCPNCMIMPLRTGDSFVADVNHYAEAVVYAVDNGVSVVESALGTLNQTRFGQTATDYAYRHGVIVNASAADEASAHHNWPAAYEHTLVHNSIKPPEAPGTFPESYLFLNGCTNFGAYIHTAIPSERCSSQATGLAAGLSGLLVSAAKNAVELGTMTNYIDDRGEQAAYPLSAEEMRQLWRLAADDIDFATPFPHHAFSYALPYLPLGWLAVTPRLYQNYALDASLIETRRYQTGRGWDYFTGYGRINAARLLRYVGFERPGRSGREFPSHGGPLSEGDDPLLRAQDRIPPEADIVSPRWFRQYGHDGDGRLQIPDDPQTPDMIVVRGRAAANRVTHAGGTFDYVLEWAPGPQGDSAPTPFVPAAAGSEERSPGPWFEAARVTDLSEAFEGELGRISVADVMAALQAEKDAFSAEGDPVGPEATERWAVRLRLRVIARPAQRLDRVNNEAVFQKQVSVYPAEELLVRDDLGLGGYPAGGSASPALHDVDGDGRSELLIASDDGLVHAYTDLQAGTELPGWPVRSRPMAQIPESGDNAFTRGDVSAEVLGGFLFGGPAVVDLDGTGALSVLAADQEGYLYAWTADGELRAGFPVNVDFSLSKERPCGPDTIPQCDDLGPQDKRNEQNRRDWAFFAAPAIGDLDPAYPGLEIVAAAADSHIYAWHADGTPVAGWPLLLRDPDKVALVDPETRVFQYAAGSDWAPGSKAITTPSLGDIDNDGFLDVVATVNEQYEELPNANLGGSLIELLLLGADQVGNGRVYALEHTGAATPETAKSLLSAHPHDQAYKLGWPVAIATVGIDLLPTVGQGSTTQPVLADIDGDRRLETVVSTHLGPGHVLRADGSSFYGRSGLGMRILDREAGDFGAASPAEDDPSFPALGGFSIGSMDGGAHLTIAGPCAGIERMLDVVLAGRQVRGEDHLGLWRADSGAYEPIAPLLVNDLQFFTVPVIADVTGDGRAEVVQQTSFGDLNWAGLDTGAEDQVRHPTGGWHINAAVVGKAPLGSSDNGTLHVVGFSRQGYLRVYATGTPDDPEATRIALGEWPRVGHDAHNSGNYHHDVEAGKMSVTEPPPGEPKSSKDPVGSNADRTNPEGSSGDSELE</sequence>